<name>Q211I9_RHOPB</name>
<gene>
    <name evidence="2" type="ordered locus">RPC_3407</name>
</gene>
<dbReference type="Pfam" id="PF13649">
    <property type="entry name" value="Methyltransf_25"/>
    <property type="match status" value="1"/>
</dbReference>
<sequence>MVLSWVRNLLTGRDQDAHAAADWDAKYGTETGAAVTLESLSIGHDSRRFGERYQASDPAVLHDAVAFIGLQPADYTFIDLGCGKGRMLIVAAELGFKSCVGVEFADELARLAARNVAAAAFSNVTIVHGDAGNYAFNEQPFVLYMFNPFSRQVMARVRDNLLKLNRANYCIVYKNARWRQLFDDLPTLRYLGSPPAHRAGVLGVHIWLPRRGSAVDAP</sequence>
<dbReference type="InterPro" id="IPR029063">
    <property type="entry name" value="SAM-dependent_MTases_sf"/>
</dbReference>
<reference evidence="2" key="1">
    <citation type="submission" date="2006-03" db="EMBL/GenBank/DDBJ databases">
        <title>Complete sequence of Rhodopseudomonas palustris BisB18.</title>
        <authorList>
            <consortium name="US DOE Joint Genome Institute"/>
            <person name="Copeland A."/>
            <person name="Lucas S."/>
            <person name="Lapidus A."/>
            <person name="Barry K."/>
            <person name="Detter J.C."/>
            <person name="Glavina del Rio T."/>
            <person name="Hammon N."/>
            <person name="Israni S."/>
            <person name="Dalin E."/>
            <person name="Tice H."/>
            <person name="Pitluck S."/>
            <person name="Chain P."/>
            <person name="Malfatti S."/>
            <person name="Shin M."/>
            <person name="Vergez L."/>
            <person name="Schmutz J."/>
            <person name="Larimer F."/>
            <person name="Land M."/>
            <person name="Hauser L."/>
            <person name="Pelletier D.A."/>
            <person name="Kyrpides N."/>
            <person name="Anderson I."/>
            <person name="Oda Y."/>
            <person name="Harwood C.S."/>
            <person name="Richardson P."/>
        </authorList>
    </citation>
    <scope>NUCLEOTIDE SEQUENCE [LARGE SCALE GENOMIC DNA]</scope>
    <source>
        <strain evidence="2">BisB18</strain>
    </source>
</reference>
<feature type="domain" description="Methyltransferase" evidence="1">
    <location>
        <begin position="78"/>
        <end position="146"/>
    </location>
</feature>
<proteinExistence type="predicted"/>
<dbReference type="SUPFAM" id="SSF53335">
    <property type="entry name" value="S-adenosyl-L-methionine-dependent methyltransferases"/>
    <property type="match status" value="1"/>
</dbReference>
<dbReference type="eggNOG" id="COG0742">
    <property type="taxonomic scope" value="Bacteria"/>
</dbReference>
<evidence type="ECO:0000313" key="2">
    <source>
        <dbReference type="EMBL" id="ABD88947.1"/>
    </source>
</evidence>
<dbReference type="EMBL" id="CP000301">
    <property type="protein sequence ID" value="ABD88947.1"/>
    <property type="molecule type" value="Genomic_DNA"/>
</dbReference>
<organism evidence="2">
    <name type="scientific">Rhodopseudomonas palustris (strain BisB18)</name>
    <dbReference type="NCBI Taxonomy" id="316056"/>
    <lineage>
        <taxon>Bacteria</taxon>
        <taxon>Pseudomonadati</taxon>
        <taxon>Pseudomonadota</taxon>
        <taxon>Alphaproteobacteria</taxon>
        <taxon>Hyphomicrobiales</taxon>
        <taxon>Nitrobacteraceae</taxon>
        <taxon>Rhodopseudomonas</taxon>
    </lineage>
</organism>
<dbReference type="KEGG" id="rpc:RPC_3407"/>
<dbReference type="Gene3D" id="3.40.50.150">
    <property type="entry name" value="Vaccinia Virus protein VP39"/>
    <property type="match status" value="1"/>
</dbReference>
<dbReference type="AlphaFoldDB" id="Q211I9"/>
<dbReference type="STRING" id="316056.RPC_3407"/>
<dbReference type="HOGENOM" id="CLU_082418_0_0_5"/>
<protein>
    <recommendedName>
        <fullName evidence="1">Methyltransferase domain-containing protein</fullName>
    </recommendedName>
</protein>
<dbReference type="InterPro" id="IPR041698">
    <property type="entry name" value="Methyltransf_25"/>
</dbReference>
<evidence type="ECO:0000259" key="1">
    <source>
        <dbReference type="Pfam" id="PF13649"/>
    </source>
</evidence>
<accession>Q211I9</accession>
<dbReference type="CDD" id="cd02440">
    <property type="entry name" value="AdoMet_MTases"/>
    <property type="match status" value="1"/>
</dbReference>
<dbReference type="OrthoDB" id="9780095at2"/>